<feature type="region of interest" description="Disordered" evidence="1">
    <location>
        <begin position="621"/>
        <end position="666"/>
    </location>
</feature>
<feature type="compositionally biased region" description="Low complexity" evidence="1">
    <location>
        <begin position="201"/>
        <end position="213"/>
    </location>
</feature>
<evidence type="ECO:0000313" key="3">
    <source>
        <dbReference type="Proteomes" id="UP000033483"/>
    </source>
</evidence>
<feature type="compositionally biased region" description="Polar residues" evidence="1">
    <location>
        <begin position="446"/>
        <end position="467"/>
    </location>
</feature>
<protein>
    <submittedName>
        <fullName evidence="2">Uncharacterized protein</fullName>
    </submittedName>
</protein>
<feature type="region of interest" description="Disordered" evidence="1">
    <location>
        <begin position="1"/>
        <end position="79"/>
    </location>
</feature>
<evidence type="ECO:0000256" key="1">
    <source>
        <dbReference type="SAM" id="MobiDB-lite"/>
    </source>
</evidence>
<comment type="caution">
    <text evidence="2">The sequence shown here is derived from an EMBL/GenBank/DDBJ whole genome shotgun (WGS) entry which is preliminary data.</text>
</comment>
<feature type="region of interest" description="Disordered" evidence="1">
    <location>
        <begin position="106"/>
        <end position="217"/>
    </location>
</feature>
<feature type="compositionally biased region" description="Basic and acidic residues" evidence="1">
    <location>
        <begin position="51"/>
        <end position="70"/>
    </location>
</feature>
<feature type="compositionally biased region" description="Polar residues" evidence="1">
    <location>
        <begin position="145"/>
        <end position="159"/>
    </location>
</feature>
<evidence type="ECO:0000313" key="2">
    <source>
        <dbReference type="EMBL" id="KKA30207.1"/>
    </source>
</evidence>
<dbReference type="EMBL" id="LAEV01000467">
    <property type="protein sequence ID" value="KKA30207.1"/>
    <property type="molecule type" value="Genomic_DNA"/>
</dbReference>
<organism evidence="2 3">
    <name type="scientific">Thielaviopsis punctulata</name>
    <dbReference type="NCBI Taxonomy" id="72032"/>
    <lineage>
        <taxon>Eukaryota</taxon>
        <taxon>Fungi</taxon>
        <taxon>Dikarya</taxon>
        <taxon>Ascomycota</taxon>
        <taxon>Pezizomycotina</taxon>
        <taxon>Sordariomycetes</taxon>
        <taxon>Hypocreomycetidae</taxon>
        <taxon>Microascales</taxon>
        <taxon>Ceratocystidaceae</taxon>
        <taxon>Thielaviopsis</taxon>
    </lineage>
</organism>
<dbReference type="Proteomes" id="UP000033483">
    <property type="component" value="Unassembled WGS sequence"/>
</dbReference>
<feature type="region of interest" description="Disordered" evidence="1">
    <location>
        <begin position="230"/>
        <end position="292"/>
    </location>
</feature>
<feature type="compositionally biased region" description="Low complexity" evidence="1">
    <location>
        <begin position="175"/>
        <end position="190"/>
    </location>
</feature>
<sequence>MAESAHHRPFQHPWLTSPSQNRVGRSAHRRPLSSVIPSHATPTSPTRVTRRLSDQQETSRSRVRGGDDAHSTAGPPRTLNYRSLARDLSSAASAVGVDDAVRRAPVARSHTSAGSRSLVLQDSAPSDAPQHTSRRKPSISDGISIVTSSRSGNLKSGTTYHPRAYHSSPLASRNTSDQIILTSQTIQQQSHGQHESQAQEGTDSTTSTGPPGTVWDELDDLKSRIHRLELTGKLPNSSSSAMSRVSDDRPPTAHTAATTNSGSSPKRPTTTGVLSATGSHNADNVSTTSSQKEAPSLLHAALAQAKASVGSEVYRALELAANDALGLTMMMGTVGQPGPISSGASAIGYGGSSTITDRQLRRRAEGVIRGLTELCLALSTDSNPRTSSNPAPLVVEQAQEPPMSPTSGKTFASILQRRQNVVVEQNTPTPSSPRAISKFEERRNKLLNSPSLTVSPRYTATSPSGQPLSAPEAQPPMTAGRKSSMLLARRRTANDEVDESSGRKTSMLRTRRGGGDEGDEGSGRRTSMLLRGRRTNTGVTSDDDEPRLRAPSRAIAEVVPHRPGTRSGGDYAAALQSGDSNGAGAAAGPRRRMASALASRLGGVPPQAGVPTPRRFLERQAAERESGLSVIEKVQSEEKLQRPMSLGQAMLGRTPSLNRRAANRER</sequence>
<dbReference type="OrthoDB" id="5369729at2759"/>
<gene>
    <name evidence="2" type="ORF">TD95_001899</name>
</gene>
<keyword evidence="3" id="KW-1185">Reference proteome</keyword>
<feature type="compositionally biased region" description="Polar residues" evidence="1">
    <location>
        <begin position="14"/>
        <end position="23"/>
    </location>
</feature>
<feature type="region of interest" description="Disordered" evidence="1">
    <location>
        <begin position="421"/>
        <end position="589"/>
    </location>
</feature>
<feature type="compositionally biased region" description="Polar residues" evidence="1">
    <location>
        <begin position="110"/>
        <end position="124"/>
    </location>
</feature>
<name>A0A0F4ZI65_9PEZI</name>
<feature type="compositionally biased region" description="Polar residues" evidence="1">
    <location>
        <begin position="421"/>
        <end position="434"/>
    </location>
</feature>
<accession>A0A0F4ZI65</accession>
<feature type="compositionally biased region" description="Polar residues" evidence="1">
    <location>
        <begin position="255"/>
        <end position="292"/>
    </location>
</feature>
<proteinExistence type="predicted"/>
<reference evidence="2 3" key="1">
    <citation type="submission" date="2015-03" db="EMBL/GenBank/DDBJ databases">
        <authorList>
            <person name="Radwan O."/>
            <person name="Al-Naeli F.A."/>
            <person name="Rendon G.A."/>
            <person name="Fields C."/>
        </authorList>
    </citation>
    <scope>NUCLEOTIDE SEQUENCE [LARGE SCALE GENOMIC DNA]</scope>
    <source>
        <strain evidence="2">CR-DP1</strain>
    </source>
</reference>
<dbReference type="AlphaFoldDB" id="A0A0F4ZI65"/>